<comment type="caution">
    <text evidence="2">The sequence shown here is derived from an EMBL/GenBank/DDBJ whole genome shotgun (WGS) entry which is preliminary data.</text>
</comment>
<keyword evidence="3" id="KW-1185">Reference proteome</keyword>
<name>A0ABU0S4Y7_9ACTN</name>
<dbReference type="Proteomes" id="UP001223072">
    <property type="component" value="Unassembled WGS sequence"/>
</dbReference>
<feature type="region of interest" description="Disordered" evidence="1">
    <location>
        <begin position="1"/>
        <end position="44"/>
    </location>
</feature>
<proteinExistence type="predicted"/>
<sequence>MTTPMYATPGRPRQSYDADPTESVPQRPLNQGRPNPPVQPPDPPIYRALLRTWADRGRTLPGRYDPEWVRLAAPPVGLGSVIDPFNASPGPPDDGR</sequence>
<dbReference type="RefSeq" id="WP_307631458.1">
    <property type="nucleotide sequence ID" value="NZ_JAUSZS010000009.1"/>
</dbReference>
<protein>
    <recommendedName>
        <fullName evidence="4">DUF2934 domain-containing protein</fullName>
    </recommendedName>
</protein>
<evidence type="ECO:0008006" key="4">
    <source>
        <dbReference type="Google" id="ProtNLM"/>
    </source>
</evidence>
<feature type="compositionally biased region" description="Pro residues" evidence="1">
    <location>
        <begin position="34"/>
        <end position="44"/>
    </location>
</feature>
<evidence type="ECO:0000313" key="2">
    <source>
        <dbReference type="EMBL" id="MDQ0938250.1"/>
    </source>
</evidence>
<accession>A0ABU0S4Y7</accession>
<evidence type="ECO:0000256" key="1">
    <source>
        <dbReference type="SAM" id="MobiDB-lite"/>
    </source>
</evidence>
<feature type="region of interest" description="Disordered" evidence="1">
    <location>
        <begin position="77"/>
        <end position="96"/>
    </location>
</feature>
<organism evidence="2 3">
    <name type="scientific">Streptomyces turgidiscabies</name>
    <dbReference type="NCBI Taxonomy" id="85558"/>
    <lineage>
        <taxon>Bacteria</taxon>
        <taxon>Bacillati</taxon>
        <taxon>Actinomycetota</taxon>
        <taxon>Actinomycetes</taxon>
        <taxon>Kitasatosporales</taxon>
        <taxon>Streptomycetaceae</taxon>
        <taxon>Streptomyces</taxon>
    </lineage>
</organism>
<reference evidence="2 3" key="1">
    <citation type="submission" date="2023-07" db="EMBL/GenBank/DDBJ databases">
        <title>Comparative genomics of wheat-associated soil bacteria to identify genetic determinants of phenazine resistance.</title>
        <authorList>
            <person name="Mouncey N."/>
        </authorList>
    </citation>
    <scope>NUCLEOTIDE SEQUENCE [LARGE SCALE GENOMIC DNA]</scope>
    <source>
        <strain evidence="2 3">W2I16</strain>
    </source>
</reference>
<evidence type="ECO:0000313" key="3">
    <source>
        <dbReference type="Proteomes" id="UP001223072"/>
    </source>
</evidence>
<dbReference type="EMBL" id="JAUSZS010000009">
    <property type="protein sequence ID" value="MDQ0938250.1"/>
    <property type="molecule type" value="Genomic_DNA"/>
</dbReference>
<gene>
    <name evidence="2" type="ORF">QFZ49_008232</name>
</gene>